<organism evidence="3 4">
    <name type="scientific">Bipolaris victoriae (strain FI3)</name>
    <name type="common">Victoria blight of oats agent</name>
    <name type="synonym">Cochliobolus victoriae</name>
    <dbReference type="NCBI Taxonomy" id="930091"/>
    <lineage>
        <taxon>Eukaryota</taxon>
        <taxon>Fungi</taxon>
        <taxon>Dikarya</taxon>
        <taxon>Ascomycota</taxon>
        <taxon>Pezizomycotina</taxon>
        <taxon>Dothideomycetes</taxon>
        <taxon>Pleosporomycetidae</taxon>
        <taxon>Pleosporales</taxon>
        <taxon>Pleosporineae</taxon>
        <taxon>Pleosporaceae</taxon>
        <taxon>Bipolaris</taxon>
    </lineage>
</organism>
<name>W7E7C5_BIPV3</name>
<accession>W7E7C5</accession>
<dbReference type="AlphaFoldDB" id="W7E7C5"/>
<evidence type="ECO:0000256" key="2">
    <source>
        <dbReference type="SAM" id="SignalP"/>
    </source>
</evidence>
<sequence>MHVRNLFLFGSLAMPIVAMPTPASNVVLRDDVAVEQRGPLIARLYRDLFKREPLVEAIPSETSLYEAVEVEARDEDEDGIELLDETLDDTSSEDIPVSLDERAYKKKPGGASKRAYKKKPGGASKRAYKKKPGGASKRAYKKKPGGASK</sequence>
<feature type="chain" id="PRO_5004893809" evidence="2">
    <location>
        <begin position="19"/>
        <end position="149"/>
    </location>
</feature>
<feature type="compositionally biased region" description="Basic residues" evidence="1">
    <location>
        <begin position="104"/>
        <end position="149"/>
    </location>
</feature>
<dbReference type="Proteomes" id="UP000054337">
    <property type="component" value="Unassembled WGS sequence"/>
</dbReference>
<dbReference type="GeneID" id="26252351"/>
<protein>
    <submittedName>
        <fullName evidence="3">Uncharacterized protein</fullName>
    </submittedName>
</protein>
<evidence type="ECO:0000256" key="1">
    <source>
        <dbReference type="SAM" id="MobiDB-lite"/>
    </source>
</evidence>
<feature type="region of interest" description="Disordered" evidence="1">
    <location>
        <begin position="70"/>
        <end position="149"/>
    </location>
</feature>
<gene>
    <name evidence="3" type="ORF">COCVIDRAFT_19385</name>
</gene>
<keyword evidence="4" id="KW-1185">Reference proteome</keyword>
<dbReference type="EMBL" id="KI968797">
    <property type="protein sequence ID" value="EUN22984.1"/>
    <property type="molecule type" value="Genomic_DNA"/>
</dbReference>
<reference evidence="3 4" key="1">
    <citation type="journal article" date="2013" name="PLoS Genet.">
        <title>Comparative genome structure, secondary metabolite, and effector coding capacity across Cochliobolus pathogens.</title>
        <authorList>
            <person name="Condon B.J."/>
            <person name="Leng Y."/>
            <person name="Wu D."/>
            <person name="Bushley K.E."/>
            <person name="Ohm R.A."/>
            <person name="Otillar R."/>
            <person name="Martin J."/>
            <person name="Schackwitz W."/>
            <person name="Grimwood J."/>
            <person name="MohdZainudin N."/>
            <person name="Xue C."/>
            <person name="Wang R."/>
            <person name="Manning V.A."/>
            <person name="Dhillon B."/>
            <person name="Tu Z.J."/>
            <person name="Steffenson B.J."/>
            <person name="Salamov A."/>
            <person name="Sun H."/>
            <person name="Lowry S."/>
            <person name="LaButti K."/>
            <person name="Han J."/>
            <person name="Copeland A."/>
            <person name="Lindquist E."/>
            <person name="Barry K."/>
            <person name="Schmutz J."/>
            <person name="Baker S.E."/>
            <person name="Ciuffetti L.M."/>
            <person name="Grigoriev I.V."/>
            <person name="Zhong S."/>
            <person name="Turgeon B.G."/>
        </authorList>
    </citation>
    <scope>NUCLEOTIDE SEQUENCE [LARGE SCALE GENOMIC DNA]</scope>
    <source>
        <strain evidence="3 4">FI3</strain>
    </source>
</reference>
<dbReference type="HOGENOM" id="CLU_1714417_0_0_1"/>
<evidence type="ECO:0000313" key="4">
    <source>
        <dbReference type="Proteomes" id="UP000054337"/>
    </source>
</evidence>
<keyword evidence="2" id="KW-0732">Signal</keyword>
<evidence type="ECO:0000313" key="3">
    <source>
        <dbReference type="EMBL" id="EUN22984.1"/>
    </source>
</evidence>
<dbReference type="OrthoDB" id="3789503at2759"/>
<proteinExistence type="predicted"/>
<feature type="compositionally biased region" description="Acidic residues" evidence="1">
    <location>
        <begin position="70"/>
        <end position="92"/>
    </location>
</feature>
<feature type="signal peptide" evidence="2">
    <location>
        <begin position="1"/>
        <end position="18"/>
    </location>
</feature>
<dbReference type="RefSeq" id="XP_014552548.1">
    <property type="nucleotide sequence ID" value="XM_014697062.1"/>
</dbReference>